<evidence type="ECO:0000256" key="2">
    <source>
        <dbReference type="ARBA" id="ARBA00005722"/>
    </source>
</evidence>
<comment type="similarity">
    <text evidence="2">Belongs to the MipA/OmpV family.</text>
</comment>
<dbReference type="Pfam" id="PF06629">
    <property type="entry name" value="MipA"/>
    <property type="match status" value="1"/>
</dbReference>
<reference evidence="7 8" key="1">
    <citation type="journal article" date="2009" name="PLoS ONE">
        <title>The complete genome of Teredinibacter turnerae T7901: an intracellular endosymbiont of marine wood-boring bivalves (shipworms).</title>
        <authorList>
            <person name="Yang J.C."/>
            <person name="Madupu R."/>
            <person name="Durkin A.S."/>
            <person name="Ekborg N.A."/>
            <person name="Pedamallu C.S."/>
            <person name="Hostetler J.B."/>
            <person name="Radune D."/>
            <person name="Toms B.S."/>
            <person name="Henrissat B."/>
            <person name="Coutinho P.M."/>
            <person name="Schwarz S."/>
            <person name="Field L."/>
            <person name="Trindade-Silva A.E."/>
            <person name="Soares C.A.G."/>
            <person name="Elshahawi S."/>
            <person name="Hanora A."/>
            <person name="Schmidt E.W."/>
            <person name="Haygood M.G."/>
            <person name="Posfai J."/>
            <person name="Benner J."/>
            <person name="Madinger C."/>
            <person name="Nove J."/>
            <person name="Anton B."/>
            <person name="Chaudhary K."/>
            <person name="Foster J."/>
            <person name="Holman A."/>
            <person name="Kumar S."/>
            <person name="Lessard P.A."/>
            <person name="Luyten Y.A."/>
            <person name="Slatko B."/>
            <person name="Wood N."/>
            <person name="Wu B."/>
            <person name="Teplitski M."/>
            <person name="Mougous J.D."/>
            <person name="Ward N."/>
            <person name="Eisen J.A."/>
            <person name="Badger J.H."/>
            <person name="Distel D.L."/>
        </authorList>
    </citation>
    <scope>NUCLEOTIDE SEQUENCE [LARGE SCALE GENOMIC DNA]</scope>
    <source>
        <strain evidence="8">ATCC 39867 / T7901</strain>
    </source>
</reference>
<dbReference type="KEGG" id="ttu:TERTU_4390"/>
<dbReference type="PANTHER" id="PTHR38776:SF1">
    <property type="entry name" value="MLTA-INTERACTING PROTEIN-RELATED"/>
    <property type="match status" value="1"/>
</dbReference>
<evidence type="ECO:0000256" key="3">
    <source>
        <dbReference type="ARBA" id="ARBA00022729"/>
    </source>
</evidence>
<keyword evidence="4" id="KW-0472">Membrane</keyword>
<comment type="subcellular location">
    <subcellularLocation>
        <location evidence="1">Cell outer membrane</location>
    </subcellularLocation>
</comment>
<keyword evidence="3 6" id="KW-0732">Signal</keyword>
<evidence type="ECO:0000256" key="6">
    <source>
        <dbReference type="SAM" id="SignalP"/>
    </source>
</evidence>
<dbReference type="PANTHER" id="PTHR38776">
    <property type="entry name" value="MLTA-INTERACTING PROTEIN-RELATED"/>
    <property type="match status" value="1"/>
</dbReference>
<feature type="signal peptide" evidence="6">
    <location>
        <begin position="1"/>
        <end position="19"/>
    </location>
</feature>
<dbReference type="HOGENOM" id="CLU_896954_0_0_6"/>
<name>C5BIZ0_TERTT</name>
<dbReference type="STRING" id="377629.TERTU_4390"/>
<dbReference type="EMBL" id="CP001614">
    <property type="protein sequence ID" value="ACR10874.1"/>
    <property type="molecule type" value="Genomic_DNA"/>
</dbReference>
<evidence type="ECO:0000256" key="1">
    <source>
        <dbReference type="ARBA" id="ARBA00004442"/>
    </source>
</evidence>
<dbReference type="InterPro" id="IPR010583">
    <property type="entry name" value="MipA"/>
</dbReference>
<proteinExistence type="inferred from homology"/>
<accession>C5BIZ0</accession>
<feature type="chain" id="PRO_5002948616" evidence="6">
    <location>
        <begin position="20"/>
        <end position="310"/>
    </location>
</feature>
<gene>
    <name evidence="7" type="primary">mipA</name>
    <name evidence="7" type="ordered locus">TERTU_4390</name>
</gene>
<evidence type="ECO:0000313" key="7">
    <source>
        <dbReference type="EMBL" id="ACR10874.1"/>
    </source>
</evidence>
<organism evidence="7 8">
    <name type="scientific">Teredinibacter turnerae (strain ATCC 39867 / T7901)</name>
    <dbReference type="NCBI Taxonomy" id="377629"/>
    <lineage>
        <taxon>Bacteria</taxon>
        <taxon>Pseudomonadati</taxon>
        <taxon>Pseudomonadota</taxon>
        <taxon>Gammaproteobacteria</taxon>
        <taxon>Cellvibrionales</taxon>
        <taxon>Cellvibrionaceae</taxon>
        <taxon>Teredinibacter</taxon>
    </lineage>
</organism>
<keyword evidence="5" id="KW-0998">Cell outer membrane</keyword>
<protein>
    <submittedName>
        <fullName evidence="7">MltA-interacting protein MipA</fullName>
    </submittedName>
</protein>
<evidence type="ECO:0000256" key="4">
    <source>
        <dbReference type="ARBA" id="ARBA00023136"/>
    </source>
</evidence>
<dbReference type="Gene3D" id="3.10.450.40">
    <property type="match status" value="1"/>
</dbReference>
<dbReference type="OrthoDB" id="8562138at2"/>
<sequence>MKKYVDAIGLLFAVSAASAFGMTEEEAKQVVARVQSGATYTEMRAVKHKGSPAYELEYIYDGDEYEVIVAPDGTVLDQYKDSGMPVIVSLALDVSTQLYREQDAGVELIPVIVGSYKKFWFRGLQHGFYAYKNPYLSISPMIKLNPDIGYSVDNAESGSTLYEGLDDTSFSAEGGLQLMFQLPGVSLEVNMLTDLLGDHEGQLVEVALSHAMHFGPALLVPEIKYSYNTEEIGQFYFGVDPEDATFERPAFEVGSTSDIELSTVFLWRFASRWYMVSEASYKMYDDKIEDSPLVDDTTQASIFVGVGISF</sequence>
<dbReference type="AlphaFoldDB" id="C5BIZ0"/>
<dbReference type="RefSeq" id="WP_015816986.1">
    <property type="nucleotide sequence ID" value="NC_012997.1"/>
</dbReference>
<evidence type="ECO:0000313" key="8">
    <source>
        <dbReference type="Proteomes" id="UP000009080"/>
    </source>
</evidence>
<keyword evidence="8" id="KW-1185">Reference proteome</keyword>
<dbReference type="Proteomes" id="UP000009080">
    <property type="component" value="Chromosome"/>
</dbReference>
<dbReference type="GO" id="GO:0009279">
    <property type="term" value="C:cell outer membrane"/>
    <property type="evidence" value="ECO:0007669"/>
    <property type="project" value="UniProtKB-SubCell"/>
</dbReference>
<dbReference type="eggNOG" id="COG3713">
    <property type="taxonomic scope" value="Bacteria"/>
</dbReference>
<evidence type="ECO:0000256" key="5">
    <source>
        <dbReference type="ARBA" id="ARBA00023237"/>
    </source>
</evidence>